<evidence type="ECO:0000256" key="1">
    <source>
        <dbReference type="ARBA" id="ARBA00022690"/>
    </source>
</evidence>
<dbReference type="PANTHER" id="PTHR10083">
    <property type="entry name" value="KUNITZ-TYPE PROTEASE INHIBITOR-RELATED"/>
    <property type="match status" value="1"/>
</dbReference>
<dbReference type="GO" id="GO:0005615">
    <property type="term" value="C:extracellular space"/>
    <property type="evidence" value="ECO:0000318"/>
    <property type="project" value="GO_Central"/>
</dbReference>
<dbReference type="GeneTree" id="ENSGT00940000164331"/>
<dbReference type="CDD" id="cd00109">
    <property type="entry name" value="Kunitz-type"/>
    <property type="match status" value="2"/>
</dbReference>
<reference evidence="5" key="3">
    <citation type="submission" date="2025-08" db="UniProtKB">
        <authorList>
            <consortium name="Ensembl"/>
        </authorList>
    </citation>
    <scope>IDENTIFICATION</scope>
</reference>
<proteinExistence type="predicted"/>
<evidence type="ECO:0000256" key="2">
    <source>
        <dbReference type="ARBA" id="ARBA00022900"/>
    </source>
</evidence>
<dbReference type="PANTHER" id="PTHR10083:SF328">
    <property type="entry name" value="TISSUE FACTOR PATHWAY INHIBITOR"/>
    <property type="match status" value="1"/>
</dbReference>
<reference evidence="5" key="2">
    <citation type="journal article" date="2008" name="Genome Biol.">
        <title>Improved genome assembly and evidence-based global gene model set for the chordate Ciona intestinalis: new insight into intron and operon populations.</title>
        <authorList>
            <person name="Satou Y."/>
            <person name="Mineta K."/>
            <person name="Ogasawara M."/>
            <person name="Sasakura Y."/>
            <person name="Shoguchi E."/>
            <person name="Ueno K."/>
            <person name="Yamada L."/>
            <person name="Matsumoto J."/>
            <person name="Wasserscheid J."/>
            <person name="Dewar K."/>
            <person name="Wiley G.B."/>
            <person name="Macmil S.L."/>
            <person name="Roe B.A."/>
            <person name="Zeller R.W."/>
            <person name="Hastings K.E."/>
            <person name="Lemaire P."/>
            <person name="Lindquist E."/>
            <person name="Endo T."/>
            <person name="Hotta K."/>
            <person name="Inaba K."/>
        </authorList>
    </citation>
    <scope>NUCLEOTIDE SEQUENCE [LARGE SCALE GENOMIC DNA]</scope>
    <source>
        <strain evidence="5">wild type</strain>
    </source>
</reference>
<accession>F6W239</accession>
<keyword evidence="3" id="KW-1015">Disulfide bond</keyword>
<dbReference type="EMBL" id="EAAA01002653">
    <property type="status" value="NOT_ANNOTATED_CDS"/>
    <property type="molecule type" value="Genomic_DNA"/>
</dbReference>
<organism evidence="5 6">
    <name type="scientific">Ciona intestinalis</name>
    <name type="common">Transparent sea squirt</name>
    <name type="synonym">Ascidia intestinalis</name>
    <dbReference type="NCBI Taxonomy" id="7719"/>
    <lineage>
        <taxon>Eukaryota</taxon>
        <taxon>Metazoa</taxon>
        <taxon>Chordata</taxon>
        <taxon>Tunicata</taxon>
        <taxon>Ascidiacea</taxon>
        <taxon>Phlebobranchia</taxon>
        <taxon>Cionidae</taxon>
        <taxon>Ciona</taxon>
    </lineage>
</organism>
<evidence type="ECO:0000313" key="5">
    <source>
        <dbReference type="Ensembl" id="ENSCINP00000006767.3"/>
    </source>
</evidence>
<dbReference type="FunFam" id="4.10.410.10:FF:000074">
    <property type="entry name" value="Serine protease inhibitor, putative"/>
    <property type="match status" value="2"/>
</dbReference>
<reference evidence="5" key="4">
    <citation type="submission" date="2025-09" db="UniProtKB">
        <authorList>
            <consortium name="Ensembl"/>
        </authorList>
    </citation>
    <scope>IDENTIFICATION</scope>
</reference>
<protein>
    <submittedName>
        <fullName evidence="5">Papilin</fullName>
    </submittedName>
</protein>
<dbReference type="InterPro" id="IPR050098">
    <property type="entry name" value="TFPI/VKTCI-like"/>
</dbReference>
<keyword evidence="6" id="KW-1185">Reference proteome</keyword>
<dbReference type="Proteomes" id="UP000008144">
    <property type="component" value="Chromosome 8"/>
</dbReference>
<dbReference type="InterPro" id="IPR002223">
    <property type="entry name" value="Kunitz_BPTI"/>
</dbReference>
<dbReference type="PROSITE" id="PS50279">
    <property type="entry name" value="BPTI_KUNITZ_2"/>
    <property type="match status" value="2"/>
</dbReference>
<dbReference type="AlphaFoldDB" id="F6W239"/>
<keyword evidence="2" id="KW-0722">Serine protease inhibitor</keyword>
<feature type="domain" description="BPTI/Kunitz inhibitor" evidence="4">
    <location>
        <begin position="88"/>
        <end position="138"/>
    </location>
</feature>
<dbReference type="Ensembl" id="ENSCINT00000006767.3">
    <property type="protein sequence ID" value="ENSCINP00000006767.3"/>
    <property type="gene ID" value="ENSCING00000003297.3"/>
</dbReference>
<dbReference type="InterPro" id="IPR036880">
    <property type="entry name" value="Kunitz_BPTI_sf"/>
</dbReference>
<dbReference type="OMA" id="FHTKENC"/>
<feature type="domain" description="BPTI/Kunitz inhibitor" evidence="4">
    <location>
        <begin position="22"/>
        <end position="72"/>
    </location>
</feature>
<evidence type="ECO:0000259" key="4">
    <source>
        <dbReference type="PROSITE" id="PS50279"/>
    </source>
</evidence>
<dbReference type="InterPro" id="IPR020901">
    <property type="entry name" value="Prtase_inh_Kunz-CS"/>
</dbReference>
<dbReference type="InParanoid" id="F6W239"/>
<dbReference type="PRINTS" id="PR00759">
    <property type="entry name" value="BASICPTASE"/>
</dbReference>
<evidence type="ECO:0000256" key="3">
    <source>
        <dbReference type="ARBA" id="ARBA00023157"/>
    </source>
</evidence>
<keyword evidence="1" id="KW-0646">Protease inhibitor</keyword>
<reference evidence="6" key="1">
    <citation type="journal article" date="2002" name="Science">
        <title>The draft genome of Ciona intestinalis: insights into chordate and vertebrate origins.</title>
        <authorList>
            <person name="Dehal P."/>
            <person name="Satou Y."/>
            <person name="Campbell R.K."/>
            <person name="Chapman J."/>
            <person name="Degnan B."/>
            <person name="De Tomaso A."/>
            <person name="Davidson B."/>
            <person name="Di Gregorio A."/>
            <person name="Gelpke M."/>
            <person name="Goodstein D.M."/>
            <person name="Harafuji N."/>
            <person name="Hastings K.E."/>
            <person name="Ho I."/>
            <person name="Hotta K."/>
            <person name="Huang W."/>
            <person name="Kawashima T."/>
            <person name="Lemaire P."/>
            <person name="Martinez D."/>
            <person name="Meinertzhagen I.A."/>
            <person name="Necula S."/>
            <person name="Nonaka M."/>
            <person name="Putnam N."/>
            <person name="Rash S."/>
            <person name="Saiga H."/>
            <person name="Satake M."/>
            <person name="Terry A."/>
            <person name="Yamada L."/>
            <person name="Wang H.G."/>
            <person name="Awazu S."/>
            <person name="Azumi K."/>
            <person name="Boore J."/>
            <person name="Branno M."/>
            <person name="Chin-Bow S."/>
            <person name="DeSantis R."/>
            <person name="Doyle S."/>
            <person name="Francino P."/>
            <person name="Keys D.N."/>
            <person name="Haga S."/>
            <person name="Hayashi H."/>
            <person name="Hino K."/>
            <person name="Imai K.S."/>
            <person name="Inaba K."/>
            <person name="Kano S."/>
            <person name="Kobayashi K."/>
            <person name="Kobayashi M."/>
            <person name="Lee B.I."/>
            <person name="Makabe K.W."/>
            <person name="Manohar C."/>
            <person name="Matassi G."/>
            <person name="Medina M."/>
            <person name="Mochizuki Y."/>
            <person name="Mount S."/>
            <person name="Morishita T."/>
            <person name="Miura S."/>
            <person name="Nakayama A."/>
            <person name="Nishizaka S."/>
            <person name="Nomoto H."/>
            <person name="Ohta F."/>
            <person name="Oishi K."/>
            <person name="Rigoutsos I."/>
            <person name="Sano M."/>
            <person name="Sasaki A."/>
            <person name="Sasakura Y."/>
            <person name="Shoguchi E."/>
            <person name="Shin-i T."/>
            <person name="Spagnuolo A."/>
            <person name="Stainier D."/>
            <person name="Suzuki M.M."/>
            <person name="Tassy O."/>
            <person name="Takatori N."/>
            <person name="Tokuoka M."/>
            <person name="Yagi K."/>
            <person name="Yoshizaki F."/>
            <person name="Wada S."/>
            <person name="Zhang C."/>
            <person name="Hyatt P.D."/>
            <person name="Larimer F."/>
            <person name="Detter C."/>
            <person name="Doggett N."/>
            <person name="Glavina T."/>
            <person name="Hawkins T."/>
            <person name="Richardson P."/>
            <person name="Lucas S."/>
            <person name="Kohara Y."/>
            <person name="Levine M."/>
            <person name="Satoh N."/>
            <person name="Rokhsar D.S."/>
        </authorList>
    </citation>
    <scope>NUCLEOTIDE SEQUENCE [LARGE SCALE GENOMIC DNA]</scope>
</reference>
<dbReference type="Pfam" id="PF00014">
    <property type="entry name" value="Kunitz_BPTI"/>
    <property type="match status" value="2"/>
</dbReference>
<dbReference type="PROSITE" id="PS00280">
    <property type="entry name" value="BPTI_KUNITZ_1"/>
    <property type="match status" value="1"/>
</dbReference>
<dbReference type="HOGENOM" id="CLU_112937_3_0_1"/>
<dbReference type="SMART" id="SM00131">
    <property type="entry name" value="KU"/>
    <property type="match status" value="2"/>
</dbReference>
<sequence length="140" mass="15245">MCKCAQRQSVEARAPSTDKGTCMLIPDAGPCKGYHQRFYFDRASMSCQKFIYGGCHGNGNNFETLAGCNAACAPKAATYASTQNKGACMLVPEAGPCMALHVRYYFDRASMQCQKFTYGGCSGNENNFETYEECTEACSP</sequence>
<dbReference type="STRING" id="7719.ENSCINP00000006767"/>
<dbReference type="Gene3D" id="4.10.410.10">
    <property type="entry name" value="Pancreatic trypsin inhibitor Kunitz domain"/>
    <property type="match status" value="2"/>
</dbReference>
<dbReference type="GO" id="GO:0004867">
    <property type="term" value="F:serine-type endopeptidase inhibitor activity"/>
    <property type="evidence" value="ECO:0000318"/>
    <property type="project" value="GO_Central"/>
</dbReference>
<dbReference type="SUPFAM" id="SSF57362">
    <property type="entry name" value="BPTI-like"/>
    <property type="match status" value="2"/>
</dbReference>
<gene>
    <name evidence="5" type="primary">LOC100178206</name>
</gene>
<evidence type="ECO:0000313" key="6">
    <source>
        <dbReference type="Proteomes" id="UP000008144"/>
    </source>
</evidence>
<name>F6W239_CIOIN</name>